<evidence type="ECO:0000313" key="2">
    <source>
        <dbReference type="Proteomes" id="UP000281553"/>
    </source>
</evidence>
<protein>
    <submittedName>
        <fullName evidence="1">Uncharacterized protein</fullName>
    </submittedName>
</protein>
<gene>
    <name evidence="1" type="ORF">DILT_LOCUS7413</name>
</gene>
<sequence length="48" mass="5932">MKKDHVKEIEELKFELQLGRQRSEHLDKLLDQQRKQLLQLKPRSVHRK</sequence>
<accession>A0A3P7NSX6</accession>
<name>A0A3P7NSX6_DIBLA</name>
<dbReference type="AlphaFoldDB" id="A0A3P7NSX6"/>
<evidence type="ECO:0000313" key="1">
    <source>
        <dbReference type="EMBL" id="VDN11582.1"/>
    </source>
</evidence>
<dbReference type="EMBL" id="UYRU01051771">
    <property type="protein sequence ID" value="VDN11582.1"/>
    <property type="molecule type" value="Genomic_DNA"/>
</dbReference>
<reference evidence="1 2" key="1">
    <citation type="submission" date="2018-11" db="EMBL/GenBank/DDBJ databases">
        <authorList>
            <consortium name="Pathogen Informatics"/>
        </authorList>
    </citation>
    <scope>NUCLEOTIDE SEQUENCE [LARGE SCALE GENOMIC DNA]</scope>
</reference>
<keyword evidence="2" id="KW-1185">Reference proteome</keyword>
<dbReference type="Proteomes" id="UP000281553">
    <property type="component" value="Unassembled WGS sequence"/>
</dbReference>
<organism evidence="1 2">
    <name type="scientific">Dibothriocephalus latus</name>
    <name type="common">Fish tapeworm</name>
    <name type="synonym">Diphyllobothrium latum</name>
    <dbReference type="NCBI Taxonomy" id="60516"/>
    <lineage>
        <taxon>Eukaryota</taxon>
        <taxon>Metazoa</taxon>
        <taxon>Spiralia</taxon>
        <taxon>Lophotrochozoa</taxon>
        <taxon>Platyhelminthes</taxon>
        <taxon>Cestoda</taxon>
        <taxon>Eucestoda</taxon>
        <taxon>Diphyllobothriidea</taxon>
        <taxon>Diphyllobothriidae</taxon>
        <taxon>Dibothriocephalus</taxon>
    </lineage>
</organism>
<proteinExistence type="predicted"/>